<evidence type="ECO:0000256" key="1">
    <source>
        <dbReference type="SAM" id="Phobius"/>
    </source>
</evidence>
<keyword evidence="1" id="KW-1133">Transmembrane helix</keyword>
<dbReference type="Proteomes" id="UP000031838">
    <property type="component" value="Chromosome 1"/>
</dbReference>
<sequence length="184" mass="20006">MFTMIPELSFGRRTALWWSCFWRTFLATLPVWLAAVALVALAWSAGRHGAPNFVSDAAASMYGMIFYGGMLVVLVSVLCVPIVGYMTRRGFAAHRLTVPASFSFRQAVMLGLTTWGWTIVVSLVTNLLSTALKFAAAQGTDVASAGLMLLLQVLVLVIDLIGTLYVVVPRQAWRLRHQAGAARG</sequence>
<dbReference type="EMBL" id="CP002580">
    <property type="protein sequence ID" value="AJK47939.1"/>
    <property type="molecule type" value="Genomic_DNA"/>
</dbReference>
<feature type="transmembrane region" description="Helical" evidence="1">
    <location>
        <begin position="107"/>
        <end position="128"/>
    </location>
</feature>
<evidence type="ECO:0008006" key="4">
    <source>
        <dbReference type="Google" id="ProtNLM"/>
    </source>
</evidence>
<feature type="transmembrane region" description="Helical" evidence="1">
    <location>
        <begin position="65"/>
        <end position="86"/>
    </location>
</feature>
<keyword evidence="3" id="KW-1185">Reference proteome</keyword>
<accession>A0A0B6S0L8</accession>
<dbReference type="KEGG" id="bgp:BGL_1c34650"/>
<keyword evidence="1" id="KW-0472">Membrane</keyword>
<evidence type="ECO:0000313" key="2">
    <source>
        <dbReference type="EMBL" id="AJK47939.1"/>
    </source>
</evidence>
<feature type="transmembrane region" description="Helical" evidence="1">
    <location>
        <begin position="148"/>
        <end position="168"/>
    </location>
</feature>
<dbReference type="AlphaFoldDB" id="A0A0B6S0L8"/>
<name>A0A0B6S0L8_BURPL</name>
<keyword evidence="1" id="KW-0812">Transmembrane</keyword>
<reference evidence="2 3" key="2">
    <citation type="journal article" date="2016" name="Appl. Microbiol. Biotechnol.">
        <title>Mutations improving production and secretion of extracellular lipase by Burkholderia glumae PG1.</title>
        <authorList>
            <person name="Knapp A."/>
            <person name="Voget S."/>
            <person name="Gao R."/>
            <person name="Zaburannyi N."/>
            <person name="Krysciak D."/>
            <person name="Breuer M."/>
            <person name="Hauer B."/>
            <person name="Streit W.R."/>
            <person name="Muller R."/>
            <person name="Daniel R."/>
            <person name="Jaeger K.E."/>
        </authorList>
    </citation>
    <scope>NUCLEOTIDE SEQUENCE [LARGE SCALE GENOMIC DNA]</scope>
    <source>
        <strain evidence="2 3">PG1</strain>
    </source>
</reference>
<dbReference type="HOGENOM" id="CLU_107932_0_0_4"/>
<feature type="transmembrane region" description="Helical" evidence="1">
    <location>
        <begin position="21"/>
        <end position="45"/>
    </location>
</feature>
<dbReference type="KEGG" id="bpla:bpln_1g33610"/>
<organism evidence="2 3">
    <name type="scientific">Burkholderia plantarii</name>
    <dbReference type="NCBI Taxonomy" id="41899"/>
    <lineage>
        <taxon>Bacteria</taxon>
        <taxon>Pseudomonadati</taxon>
        <taxon>Pseudomonadota</taxon>
        <taxon>Betaproteobacteria</taxon>
        <taxon>Burkholderiales</taxon>
        <taxon>Burkholderiaceae</taxon>
        <taxon>Burkholderia</taxon>
    </lineage>
</organism>
<protein>
    <recommendedName>
        <fullName evidence="4">Transmembrane protein</fullName>
    </recommendedName>
</protein>
<proteinExistence type="predicted"/>
<gene>
    <name evidence="2" type="ORF">BGL_1c34650</name>
</gene>
<reference evidence="3" key="1">
    <citation type="submission" date="2011-03" db="EMBL/GenBank/DDBJ databases">
        <authorList>
            <person name="Voget S."/>
            <person name="Streit W.R."/>
            <person name="Jaeger K.E."/>
            <person name="Daniel R."/>
        </authorList>
    </citation>
    <scope>NUCLEOTIDE SEQUENCE [LARGE SCALE GENOMIC DNA]</scope>
    <source>
        <strain evidence="3">PG1</strain>
    </source>
</reference>
<evidence type="ECO:0000313" key="3">
    <source>
        <dbReference type="Proteomes" id="UP000031838"/>
    </source>
</evidence>
<dbReference type="RefSeq" id="WP_042626189.1">
    <property type="nucleotide sequence ID" value="NZ_BSTO01000003.1"/>
</dbReference>